<dbReference type="SUPFAM" id="SSF52540">
    <property type="entry name" value="P-loop containing nucleoside triphosphate hydrolases"/>
    <property type="match status" value="1"/>
</dbReference>
<dbReference type="GO" id="GO:0016887">
    <property type="term" value="F:ATP hydrolysis activity"/>
    <property type="evidence" value="ECO:0007669"/>
    <property type="project" value="InterPro"/>
</dbReference>
<accession>A0A9D1J281</accession>
<dbReference type="InterPro" id="IPR003959">
    <property type="entry name" value="ATPase_AAA_core"/>
</dbReference>
<dbReference type="PANTHER" id="PTHR23073">
    <property type="entry name" value="26S PROTEASOME REGULATORY SUBUNIT"/>
    <property type="match status" value="1"/>
</dbReference>
<evidence type="ECO:0000256" key="1">
    <source>
        <dbReference type="ARBA" id="ARBA00006914"/>
    </source>
</evidence>
<name>A0A9D1J281_9FIRM</name>
<evidence type="ECO:0000256" key="2">
    <source>
        <dbReference type="ARBA" id="ARBA00022741"/>
    </source>
</evidence>
<dbReference type="AlphaFoldDB" id="A0A9D1J281"/>
<dbReference type="CDD" id="cd19481">
    <property type="entry name" value="RecA-like_protease"/>
    <property type="match status" value="1"/>
</dbReference>
<feature type="domain" description="AAA+ ATPase" evidence="4">
    <location>
        <begin position="454"/>
        <end position="586"/>
    </location>
</feature>
<dbReference type="Proteomes" id="UP000886785">
    <property type="component" value="Unassembled WGS sequence"/>
</dbReference>
<evidence type="ECO:0000256" key="3">
    <source>
        <dbReference type="ARBA" id="ARBA00022840"/>
    </source>
</evidence>
<gene>
    <name evidence="5" type="ORF">IAA54_09190</name>
</gene>
<evidence type="ECO:0000313" key="5">
    <source>
        <dbReference type="EMBL" id="HIR57834.1"/>
    </source>
</evidence>
<proteinExistence type="inferred from homology"/>
<dbReference type="InterPro" id="IPR050221">
    <property type="entry name" value="26S_Proteasome_ATPase"/>
</dbReference>
<organism evidence="5 6">
    <name type="scientific">Candidatus Gallacutalibacter pullicola</name>
    <dbReference type="NCBI Taxonomy" id="2840830"/>
    <lineage>
        <taxon>Bacteria</taxon>
        <taxon>Bacillati</taxon>
        <taxon>Bacillota</taxon>
        <taxon>Clostridia</taxon>
        <taxon>Eubacteriales</taxon>
        <taxon>Candidatus Gallacutalibacter</taxon>
    </lineage>
</organism>
<evidence type="ECO:0000313" key="6">
    <source>
        <dbReference type="Proteomes" id="UP000886785"/>
    </source>
</evidence>
<dbReference type="InterPro" id="IPR003593">
    <property type="entry name" value="AAA+_ATPase"/>
</dbReference>
<reference evidence="5" key="2">
    <citation type="journal article" date="2021" name="PeerJ">
        <title>Extensive microbial diversity within the chicken gut microbiome revealed by metagenomics and culture.</title>
        <authorList>
            <person name="Gilroy R."/>
            <person name="Ravi A."/>
            <person name="Getino M."/>
            <person name="Pursley I."/>
            <person name="Horton D.L."/>
            <person name="Alikhan N.F."/>
            <person name="Baker D."/>
            <person name="Gharbi K."/>
            <person name="Hall N."/>
            <person name="Watson M."/>
            <person name="Adriaenssens E.M."/>
            <person name="Foster-Nyarko E."/>
            <person name="Jarju S."/>
            <person name="Secka A."/>
            <person name="Antonio M."/>
            <person name="Oren A."/>
            <person name="Chaudhuri R.R."/>
            <person name="La Ragione R."/>
            <person name="Hildebrand F."/>
            <person name="Pallen M.J."/>
        </authorList>
    </citation>
    <scope>NUCLEOTIDE SEQUENCE</scope>
    <source>
        <strain evidence="5">ChiSjej1B19-7085</strain>
    </source>
</reference>
<comment type="similarity">
    <text evidence="1">Belongs to the AAA ATPase family.</text>
</comment>
<keyword evidence="3 5" id="KW-0067">ATP-binding</keyword>
<dbReference type="GO" id="GO:0005524">
    <property type="term" value="F:ATP binding"/>
    <property type="evidence" value="ECO:0007669"/>
    <property type="project" value="UniProtKB-KW"/>
</dbReference>
<dbReference type="Gene3D" id="3.40.50.300">
    <property type="entry name" value="P-loop containing nucleotide triphosphate hydrolases"/>
    <property type="match status" value="1"/>
</dbReference>
<evidence type="ECO:0000259" key="4">
    <source>
        <dbReference type="SMART" id="SM00382"/>
    </source>
</evidence>
<sequence length="678" mass="77056">MKRLAALAAFKASIFFKDRADADFFRRYSRLISADVTEEELSELPESPEELFFDSPVSAARYRKLYDLCGGDPVALTAVQLSLLAEMDGRVLPMLREGGLCTDGLTIEAAARIACRTQESIDNIPALRRAYDRVELLLQAEPGHSNFLRTPFQLDGRLAAWLSGDDEPDHAMKDFCTVVPPDSPEPPFRRMDREIRETADLIRRTGGFCLVPIRGERTSGRRFFARETARLLGRELMLVPYASVSENSRLLAKPWRRVLRELLLTDRLLCLCDLDSPPEGQFDLLPAQLRMMERGLAPLDRPVFLTTDEKVRAVPFVQAFVAPVAIRPCSVQESVALWESLSREKLPDASGFPCAELAAKMTLTAGQISRILDLLAIRQPDGPWDTRTIFRLCYQVLDDGRYQNIRFVETSYTWEDLRLPAAQKKTLEDICTQVERQIEVLDGWGLRRKFPYGRSVSALFSGPPGTGKTMAAQVLAGRLGLELYKIDLSQVVDKYIGETEKRLRQVFDQAEKSNMILFFDEADAILGKRSEVKEAKDKYANTEVAYLLQRMEEYSGVVLMATNLMQNIDTAFVRRFRYHIAFTIPDEKLRRELWHDVLPDSVPQKGIDFDYMARQFDLSGSQIKNIALNACYRAAAQGGILRMRHLLESLFLESKKEGKVMLVNEFGEYGHLLYEIME</sequence>
<protein>
    <submittedName>
        <fullName evidence="5">ATP-binding protein</fullName>
    </submittedName>
</protein>
<keyword evidence="2" id="KW-0547">Nucleotide-binding</keyword>
<dbReference type="Pfam" id="PF00004">
    <property type="entry name" value="AAA"/>
    <property type="match status" value="1"/>
</dbReference>
<comment type="caution">
    <text evidence="5">The sequence shown here is derived from an EMBL/GenBank/DDBJ whole genome shotgun (WGS) entry which is preliminary data.</text>
</comment>
<dbReference type="InterPro" id="IPR027417">
    <property type="entry name" value="P-loop_NTPase"/>
</dbReference>
<dbReference type="SMART" id="SM00382">
    <property type="entry name" value="AAA"/>
    <property type="match status" value="1"/>
</dbReference>
<reference evidence="5" key="1">
    <citation type="submission" date="2020-10" db="EMBL/GenBank/DDBJ databases">
        <authorList>
            <person name="Gilroy R."/>
        </authorList>
    </citation>
    <scope>NUCLEOTIDE SEQUENCE</scope>
    <source>
        <strain evidence="5">ChiSjej1B19-7085</strain>
    </source>
</reference>
<dbReference type="EMBL" id="DVHF01000107">
    <property type="protein sequence ID" value="HIR57834.1"/>
    <property type="molecule type" value="Genomic_DNA"/>
</dbReference>